<accession>A0A7Y8Y293</accession>
<dbReference type="Pfam" id="PF12762">
    <property type="entry name" value="DDE_Tnp_IS1595"/>
    <property type="match status" value="1"/>
</dbReference>
<dbReference type="RefSeq" id="WP_176005858.1">
    <property type="nucleotide sequence ID" value="NZ_JABWMI010000010.1"/>
</dbReference>
<dbReference type="EMBL" id="JACBJI010000003">
    <property type="protein sequence ID" value="NYA71050.1"/>
    <property type="molecule type" value="Genomic_DNA"/>
</dbReference>
<feature type="domain" description="ISXO2-like transposase" evidence="1">
    <location>
        <begin position="122"/>
        <end position="276"/>
    </location>
</feature>
<dbReference type="SMART" id="SM01126">
    <property type="entry name" value="DDE_Tnp_IS1595"/>
    <property type="match status" value="1"/>
</dbReference>
<reference evidence="2 3" key="1">
    <citation type="submission" date="2020-07" db="EMBL/GenBank/DDBJ databases">
        <authorList>
            <person name="Sun Q."/>
        </authorList>
    </citation>
    <scope>NUCLEOTIDE SEQUENCE [LARGE SCALE GENOMIC DNA]</scope>
    <source>
        <strain evidence="2 3">MAH-1</strain>
    </source>
</reference>
<proteinExistence type="predicted"/>
<evidence type="ECO:0000259" key="1">
    <source>
        <dbReference type="SMART" id="SM01126"/>
    </source>
</evidence>
<gene>
    <name evidence="2" type="ORF">HZF10_08975</name>
</gene>
<dbReference type="NCBIfam" id="NF033547">
    <property type="entry name" value="transpos_IS1595"/>
    <property type="match status" value="1"/>
</dbReference>
<evidence type="ECO:0000313" key="3">
    <source>
        <dbReference type="Proteomes" id="UP000535020"/>
    </source>
</evidence>
<name>A0A7Y8Y293_9FLAO</name>
<sequence>MNLNQLRKDFGTQKKCIAYLEKIRWGKTPLCAHCGSDNVTKRIIGYRWHCNSCRNDYSVLIDTIFEGTRLPLPQFFQAMFIMNNAKMGMSASELSKLVGIKYNTAWYVGHRVRCAMIDNEIRLEGIVEFDEAYIGGRARNKKSKDNDANLSGITSERGRGTSKVPIVGAVEKKGKVYVKIIEKLTRRNLLAMLRQVVNTKESIVITDSFKSYKAFDDEVTHISINKAKDGYGHGMKTINTIEGFWSILKNGIKGSYRSISKKYLPFYLAEFTYKYNNRHLQKDSFLKLLENAVVMEPKFVNYKPIGNPKQIVYNQ</sequence>
<comment type="caution">
    <text evidence="2">The sequence shown here is derived from an EMBL/GenBank/DDBJ whole genome shotgun (WGS) entry which is preliminary data.</text>
</comment>
<dbReference type="Pfam" id="PF12760">
    <property type="entry name" value="Zn_ribbon_IS1595"/>
    <property type="match status" value="1"/>
</dbReference>
<dbReference type="InterPro" id="IPR024445">
    <property type="entry name" value="Tnp_ISXO2-like"/>
</dbReference>
<dbReference type="Proteomes" id="UP000535020">
    <property type="component" value="Unassembled WGS sequence"/>
</dbReference>
<dbReference type="AlphaFoldDB" id="A0A7Y8Y293"/>
<keyword evidence="3" id="KW-1185">Reference proteome</keyword>
<evidence type="ECO:0000313" key="2">
    <source>
        <dbReference type="EMBL" id="NYA71050.1"/>
    </source>
</evidence>
<dbReference type="InterPro" id="IPR024442">
    <property type="entry name" value="Transposase_Zn_ribbon"/>
</dbReference>
<protein>
    <submittedName>
        <fullName evidence="2">IS1595 family transposase</fullName>
    </submittedName>
</protein>
<organism evidence="2 3">
    <name type="scientific">Flavobacterium agri</name>
    <dbReference type="NCBI Taxonomy" id="2743471"/>
    <lineage>
        <taxon>Bacteria</taxon>
        <taxon>Pseudomonadati</taxon>
        <taxon>Bacteroidota</taxon>
        <taxon>Flavobacteriia</taxon>
        <taxon>Flavobacteriales</taxon>
        <taxon>Flavobacteriaceae</taxon>
        <taxon>Flavobacterium</taxon>
    </lineage>
</organism>